<organism evidence="3 4">
    <name type="scientific">Streptococcus acidominimus</name>
    <dbReference type="NCBI Taxonomy" id="1326"/>
    <lineage>
        <taxon>Bacteria</taxon>
        <taxon>Bacillati</taxon>
        <taxon>Bacillota</taxon>
        <taxon>Bacilli</taxon>
        <taxon>Lactobacillales</taxon>
        <taxon>Streptococcaceae</taxon>
        <taxon>Streptococcus</taxon>
    </lineage>
</organism>
<dbReference type="PANTHER" id="PTHR43767:SF1">
    <property type="entry name" value="NONRIBOSOMAL PEPTIDE SYNTHASE PES1 (EUROFUNG)-RELATED"/>
    <property type="match status" value="1"/>
</dbReference>
<dbReference type="OrthoDB" id="9778383at2"/>
<keyword evidence="1" id="KW-0472">Membrane</keyword>
<dbReference type="Pfam" id="PF00501">
    <property type="entry name" value="AMP-binding"/>
    <property type="match status" value="1"/>
</dbReference>
<feature type="domain" description="AMP-dependent synthetase/ligase" evidence="2">
    <location>
        <begin position="16"/>
        <end position="378"/>
    </location>
</feature>
<dbReference type="InterPro" id="IPR050237">
    <property type="entry name" value="ATP-dep_AMP-bd_enzyme"/>
</dbReference>
<dbReference type="AlphaFoldDB" id="A0A239XCG2"/>
<evidence type="ECO:0000313" key="4">
    <source>
        <dbReference type="Proteomes" id="UP000215144"/>
    </source>
</evidence>
<evidence type="ECO:0000313" key="3">
    <source>
        <dbReference type="EMBL" id="SNV43873.1"/>
    </source>
</evidence>
<dbReference type="EMBL" id="LT906454">
    <property type="protein sequence ID" value="SNV43873.1"/>
    <property type="molecule type" value="Genomic_DNA"/>
</dbReference>
<protein>
    <submittedName>
        <fullName evidence="3">Acyl-coenzyme A synthetases/AMP-(Fatty) acid ligase</fullName>
        <ecNumber evidence="3">6.2.1.33</ecNumber>
    </submittedName>
</protein>
<dbReference type="GO" id="GO:0018861">
    <property type="term" value="F:4-chlorobenzoate-CoA ligase activity"/>
    <property type="evidence" value="ECO:0007669"/>
    <property type="project" value="UniProtKB-EC"/>
</dbReference>
<dbReference type="InterPro" id="IPR042099">
    <property type="entry name" value="ANL_N_sf"/>
</dbReference>
<gene>
    <name evidence="3" type="primary">fcbA2</name>
    <name evidence="3" type="ORF">SAMEA4504048_01760</name>
</gene>
<dbReference type="SUPFAM" id="SSF56801">
    <property type="entry name" value="Acetyl-CoA synthetase-like"/>
    <property type="match status" value="1"/>
</dbReference>
<dbReference type="RefSeq" id="WP_095123267.1">
    <property type="nucleotide sequence ID" value="NZ_LT906454.1"/>
</dbReference>
<dbReference type="PROSITE" id="PS00455">
    <property type="entry name" value="AMP_BINDING"/>
    <property type="match status" value="1"/>
</dbReference>
<keyword evidence="3" id="KW-0436">Ligase</keyword>
<dbReference type="KEGG" id="saco:SAME_01760"/>
<accession>A0A239XCG2</accession>
<proteinExistence type="predicted"/>
<dbReference type="PANTHER" id="PTHR43767">
    <property type="entry name" value="LONG-CHAIN-FATTY-ACID--COA LIGASE"/>
    <property type="match status" value="1"/>
</dbReference>
<dbReference type="InterPro" id="IPR020845">
    <property type="entry name" value="AMP-binding_CS"/>
</dbReference>
<dbReference type="EC" id="6.2.1.33" evidence="3"/>
<dbReference type="InterPro" id="IPR000873">
    <property type="entry name" value="AMP-dep_synth/lig_dom"/>
</dbReference>
<evidence type="ECO:0000256" key="1">
    <source>
        <dbReference type="SAM" id="Phobius"/>
    </source>
</evidence>
<keyword evidence="1" id="KW-1133">Transmembrane helix</keyword>
<evidence type="ECO:0000259" key="2">
    <source>
        <dbReference type="Pfam" id="PF00501"/>
    </source>
</evidence>
<dbReference type="Gene3D" id="3.40.50.12780">
    <property type="entry name" value="N-terminal domain of ligase-like"/>
    <property type="match status" value="1"/>
</dbReference>
<dbReference type="Proteomes" id="UP000215144">
    <property type="component" value="Chromosome 1"/>
</dbReference>
<reference evidence="3 4" key="1">
    <citation type="submission" date="2017-06" db="EMBL/GenBank/DDBJ databases">
        <authorList>
            <consortium name="Pathogen Informatics"/>
        </authorList>
    </citation>
    <scope>NUCLEOTIDE SEQUENCE [LARGE SCALE GENOMIC DNA]</scope>
    <source>
        <strain evidence="3 4">NCTC11291</strain>
    </source>
</reference>
<sequence length="511" mass="58162">MFKEITYRPLNLYSQFKEAAEAFPETAIILDKVYEAFPQLSSESTYQEVREAIVETASRLASFGISQSDKVMLYKSASFDTYLLAVAVTYLGAVPVMVSYHLPSSTLDVFAQRLESSFIIYDQETMERVTGMSEKETTRPISVRELVLADRMEVVENLLPEDVIQYMTHTSGTTGIPKLICHTGQTMGWRVAWQQTIFVKMKNPGLLAFHISPVHSRYNIGISSAINLGFPIFPLSSARAQDVEDLLTLYKPMALETHPNNFMQWSRLAKEKPDVFRSIQFYHSTFDAINKATMKAFLTASKDSQPVFMQVYGQSECGPMILRYHRLEDIDETNARDMGVGLAGYTQARVADEHGIMLPAGQNGHIHLYSKGRAVTYYKEDARFQENVYGDWWDSGDYGCLTENGTLLLKDRQVDVIDQIDSNLALEDMLLDQLDFLSEVVIIRDREGRPQPILALVEEEEMNWDAWWQAVNDLPLLKEPIILAYEDIPRTATMKVQRLQMEASLKEHGHL</sequence>
<feature type="transmembrane region" description="Helical" evidence="1">
    <location>
        <begin position="82"/>
        <end position="102"/>
    </location>
</feature>
<name>A0A239XCG2_STRAI</name>
<keyword evidence="1" id="KW-0812">Transmembrane</keyword>